<organism evidence="2 3">
    <name type="scientific">Bacillus smithii 7_3_47FAA</name>
    <dbReference type="NCBI Taxonomy" id="665952"/>
    <lineage>
        <taxon>Bacteria</taxon>
        <taxon>Bacillati</taxon>
        <taxon>Bacillota</taxon>
        <taxon>Bacilli</taxon>
        <taxon>Bacillales</taxon>
        <taxon>Bacillaceae</taxon>
        <taxon>Bacillus</taxon>
    </lineage>
</organism>
<dbReference type="HOGENOM" id="CLU_131348_0_0_9"/>
<evidence type="ECO:0000313" key="2">
    <source>
        <dbReference type="EMBL" id="EHL73907.1"/>
    </source>
</evidence>
<dbReference type="InterPro" id="IPR056944">
    <property type="entry name" value="Tubby_C-like"/>
</dbReference>
<feature type="domain" description="Tubby C-terminal" evidence="1">
    <location>
        <begin position="4"/>
        <end position="172"/>
    </location>
</feature>
<reference evidence="2 3" key="1">
    <citation type="submission" date="2011-09" db="EMBL/GenBank/DDBJ databases">
        <title>The Genome Sequence of Bacillus smithii 7_3_47FAA.</title>
        <authorList>
            <consortium name="The Broad Institute Genome Sequencing Platform"/>
            <person name="Earl A."/>
            <person name="Ward D."/>
            <person name="Feldgarden M."/>
            <person name="Gevers D."/>
            <person name="Daigneault M."/>
            <person name="Strauss J."/>
            <person name="Allen-Vercoe E."/>
            <person name="Young S.K."/>
            <person name="Zeng Q."/>
            <person name="Gargeya S."/>
            <person name="Fitzgerald M."/>
            <person name="Haas B."/>
            <person name="Abouelleil A."/>
            <person name="Alvarado L."/>
            <person name="Arachchi H.M."/>
            <person name="Berlin A."/>
            <person name="Brown A."/>
            <person name="Chapman S.B."/>
            <person name="Chen Z."/>
            <person name="Dunbar C."/>
            <person name="Freedman E."/>
            <person name="Gearin G."/>
            <person name="Goldberg J."/>
            <person name="Griggs A."/>
            <person name="Gujja S."/>
            <person name="Heiman D."/>
            <person name="Howarth C."/>
            <person name="Larson L."/>
            <person name="Lui A."/>
            <person name="MacDonald P.J.P."/>
            <person name="Montmayeur A."/>
            <person name="Murphy C."/>
            <person name="Neiman D."/>
            <person name="Pearson M."/>
            <person name="Priest M."/>
            <person name="Roberts A."/>
            <person name="Saif S."/>
            <person name="Shea T."/>
            <person name="Shenoy N."/>
            <person name="Sisk P."/>
            <person name="Stolte C."/>
            <person name="Sykes S."/>
            <person name="Wortman J."/>
            <person name="Nusbaum C."/>
            <person name="Birren B."/>
        </authorList>
    </citation>
    <scope>NUCLEOTIDE SEQUENCE [LARGE SCALE GENOMIC DNA]</scope>
    <source>
        <strain evidence="2 3">7_3_47FAA</strain>
    </source>
</reference>
<comment type="caution">
    <text evidence="2">The sequence shown here is derived from an EMBL/GenBank/DDBJ whole genome shotgun (WGS) entry which is preliminary data.</text>
</comment>
<gene>
    <name evidence="2" type="ORF">HMPREF1015_00131</name>
</gene>
<dbReference type="EMBL" id="ACWF01000154">
    <property type="protein sequence ID" value="EHL73907.1"/>
    <property type="molecule type" value="Genomic_DNA"/>
</dbReference>
<dbReference type="Proteomes" id="UP000011747">
    <property type="component" value="Unassembled WGS sequence"/>
</dbReference>
<dbReference type="PATRIC" id="fig|665952.3.peg.3004"/>
<dbReference type="Pfam" id="PF23728">
    <property type="entry name" value="Tubby_C_like"/>
    <property type="match status" value="1"/>
</dbReference>
<evidence type="ECO:0000259" key="1">
    <source>
        <dbReference type="Pfam" id="PF23728"/>
    </source>
</evidence>
<name>G9QPB4_9BACI</name>
<sequence>MQKYTYSPPKVKDSTKLIDVIDEQGNVKCKFKRTYKNLLVRLINYWRSFDWYAQIDVYSNDGELVYQCKKTTKWVGHPYYQVFNCKTNEVFRVTYKTWQKIVPEFLITSQSNEFTMKKEVMDWVRFYHQGKEVARWKMKTTEWFKTYLEIEEGCPIQDPEFFICLFQCIFYVGD</sequence>
<keyword evidence="3" id="KW-1185">Reference proteome</keyword>
<dbReference type="RefSeq" id="WP_003355197.1">
    <property type="nucleotide sequence ID" value="NZ_JH414764.1"/>
</dbReference>
<proteinExistence type="predicted"/>
<accession>G9QPB4</accession>
<protein>
    <recommendedName>
        <fullName evidence="1">Tubby C-terminal domain-containing protein</fullName>
    </recommendedName>
</protein>
<evidence type="ECO:0000313" key="3">
    <source>
        <dbReference type="Proteomes" id="UP000011747"/>
    </source>
</evidence>
<dbReference type="AlphaFoldDB" id="G9QPB4"/>